<dbReference type="PANTHER" id="PTHR42852:SF13">
    <property type="entry name" value="PROTEIN DIPZ"/>
    <property type="match status" value="1"/>
</dbReference>
<dbReference type="AlphaFoldDB" id="A0A919BII8"/>
<evidence type="ECO:0000313" key="2">
    <source>
        <dbReference type="EMBL" id="GHF91682.1"/>
    </source>
</evidence>
<reference evidence="2" key="2">
    <citation type="submission" date="2020-09" db="EMBL/GenBank/DDBJ databases">
        <authorList>
            <person name="Sun Q."/>
            <person name="Kim S."/>
        </authorList>
    </citation>
    <scope>NUCLEOTIDE SEQUENCE</scope>
    <source>
        <strain evidence="2">KCTC 42731</strain>
    </source>
</reference>
<comment type="caution">
    <text evidence="2">The sequence shown here is derived from an EMBL/GenBank/DDBJ whole genome shotgun (WGS) entry which is preliminary data.</text>
</comment>
<proteinExistence type="predicted"/>
<organism evidence="2 3">
    <name type="scientific">Thalassotalea marina</name>
    <dbReference type="NCBI Taxonomy" id="1673741"/>
    <lineage>
        <taxon>Bacteria</taxon>
        <taxon>Pseudomonadati</taxon>
        <taxon>Pseudomonadota</taxon>
        <taxon>Gammaproteobacteria</taxon>
        <taxon>Alteromonadales</taxon>
        <taxon>Colwelliaceae</taxon>
        <taxon>Thalassotalea</taxon>
    </lineage>
</organism>
<dbReference type="RefSeq" id="WP_229854644.1">
    <property type="nucleotide sequence ID" value="NZ_BNCK01000004.1"/>
</dbReference>
<dbReference type="SUPFAM" id="SSF52833">
    <property type="entry name" value="Thioredoxin-like"/>
    <property type="match status" value="1"/>
</dbReference>
<name>A0A919BII8_9GAMM</name>
<dbReference type="Pfam" id="PF00578">
    <property type="entry name" value="AhpC-TSA"/>
    <property type="match status" value="1"/>
</dbReference>
<keyword evidence="3" id="KW-1185">Reference proteome</keyword>
<evidence type="ECO:0000313" key="3">
    <source>
        <dbReference type="Proteomes" id="UP000623842"/>
    </source>
</evidence>
<dbReference type="PROSITE" id="PS51352">
    <property type="entry name" value="THIOREDOXIN_2"/>
    <property type="match status" value="1"/>
</dbReference>
<evidence type="ECO:0000259" key="1">
    <source>
        <dbReference type="PROSITE" id="PS51352"/>
    </source>
</evidence>
<dbReference type="PANTHER" id="PTHR42852">
    <property type="entry name" value="THIOL:DISULFIDE INTERCHANGE PROTEIN DSBE"/>
    <property type="match status" value="1"/>
</dbReference>
<dbReference type="EMBL" id="BNCK01000004">
    <property type="protein sequence ID" value="GHF91682.1"/>
    <property type="molecule type" value="Genomic_DNA"/>
</dbReference>
<gene>
    <name evidence="2" type="ORF">GCM10017161_19460</name>
</gene>
<accession>A0A919BII8</accession>
<feature type="domain" description="Thioredoxin" evidence="1">
    <location>
        <begin position="15"/>
        <end position="159"/>
    </location>
</feature>
<dbReference type="InterPro" id="IPR050553">
    <property type="entry name" value="Thioredoxin_ResA/DsbE_sf"/>
</dbReference>
<sequence>MRSFVIQIVIFVVIFQVISMIRETSMLSTDTQVVENQYVLDSTVGDKVNLATNKRTILYFFAPWCSVCHVSIANLQQTYQKNPNINVIAIGLDFMEKEEIDNFVARHELTFPVVYGNEKVKHDFQITGYPSYYVLNEENTIVNKSMGYSTEIGLYLRSL</sequence>
<dbReference type="InterPro" id="IPR013766">
    <property type="entry name" value="Thioredoxin_domain"/>
</dbReference>
<protein>
    <recommendedName>
        <fullName evidence="1">Thioredoxin domain-containing protein</fullName>
    </recommendedName>
</protein>
<dbReference type="InterPro" id="IPR000866">
    <property type="entry name" value="AhpC/TSA"/>
</dbReference>
<dbReference type="InterPro" id="IPR036249">
    <property type="entry name" value="Thioredoxin-like_sf"/>
</dbReference>
<dbReference type="Gene3D" id="3.40.30.10">
    <property type="entry name" value="Glutaredoxin"/>
    <property type="match status" value="1"/>
</dbReference>
<dbReference type="CDD" id="cd02966">
    <property type="entry name" value="TlpA_like_family"/>
    <property type="match status" value="1"/>
</dbReference>
<dbReference type="Proteomes" id="UP000623842">
    <property type="component" value="Unassembled WGS sequence"/>
</dbReference>
<reference evidence="2" key="1">
    <citation type="journal article" date="2014" name="Int. J. Syst. Evol. Microbiol.">
        <title>Complete genome sequence of Corynebacterium casei LMG S-19264T (=DSM 44701T), isolated from a smear-ripened cheese.</title>
        <authorList>
            <consortium name="US DOE Joint Genome Institute (JGI-PGF)"/>
            <person name="Walter F."/>
            <person name="Albersmeier A."/>
            <person name="Kalinowski J."/>
            <person name="Ruckert C."/>
        </authorList>
    </citation>
    <scope>NUCLEOTIDE SEQUENCE</scope>
    <source>
        <strain evidence="2">KCTC 42731</strain>
    </source>
</reference>